<evidence type="ECO:0000259" key="1">
    <source>
        <dbReference type="PROSITE" id="PS51781"/>
    </source>
</evidence>
<dbReference type="PROSITE" id="PS51257">
    <property type="entry name" value="PROKAR_LIPOPROTEIN"/>
    <property type="match status" value="1"/>
</dbReference>
<dbReference type="Pfam" id="PF08239">
    <property type="entry name" value="SH3_3"/>
    <property type="match status" value="1"/>
</dbReference>
<name>A0A1H7V0Y5_STIAU</name>
<organism evidence="2 3">
    <name type="scientific">Stigmatella aurantiaca</name>
    <dbReference type="NCBI Taxonomy" id="41"/>
    <lineage>
        <taxon>Bacteria</taxon>
        <taxon>Pseudomonadati</taxon>
        <taxon>Myxococcota</taxon>
        <taxon>Myxococcia</taxon>
        <taxon>Myxococcales</taxon>
        <taxon>Cystobacterineae</taxon>
        <taxon>Archangiaceae</taxon>
        <taxon>Stigmatella</taxon>
    </lineage>
</organism>
<evidence type="ECO:0000313" key="3">
    <source>
        <dbReference type="Proteomes" id="UP000182719"/>
    </source>
</evidence>
<proteinExistence type="predicted"/>
<protein>
    <submittedName>
        <fullName evidence="2">SH3 domain-containing protein</fullName>
    </submittedName>
</protein>
<dbReference type="Gene3D" id="2.30.30.40">
    <property type="entry name" value="SH3 Domains"/>
    <property type="match status" value="1"/>
</dbReference>
<sequence length="278" mass="28784">MSTRGMSGHPWKVLGLVAALVAGCGGGTSSVESVELQGADENIATQESALTGCVTAGANLQTTTDLNLRSGPATSYGILLTMPGGAIAKEVGGGCPTSGWYKVTYSGLTGWASGSYLTLATSTPPTSTRDGAIARAQSAMGFSYWWGHGAFKPGAAVGSCSGNCPSCTHTGSYGADCSGLLAKVWVVPSSNSNMATDSHPYGTIHFNADTSQWKTVSRDSLLKADALVYNTDGAGHIFLYESGDGWGSMWAYECKGCAYGCVHNLRTATTTYHAIRHY</sequence>
<feature type="domain" description="SH3b" evidence="1">
    <location>
        <begin position="49"/>
        <end position="121"/>
    </location>
</feature>
<accession>A0A1H7V0Y5</accession>
<dbReference type="Gene3D" id="3.90.1720.10">
    <property type="entry name" value="endopeptidase domain like (from Nostoc punctiforme)"/>
    <property type="match status" value="1"/>
</dbReference>
<dbReference type="InterPro" id="IPR003646">
    <property type="entry name" value="SH3-like_bac-type"/>
</dbReference>
<dbReference type="SMART" id="SM00287">
    <property type="entry name" value="SH3b"/>
    <property type="match status" value="1"/>
</dbReference>
<gene>
    <name evidence="2" type="ORF">SAMN05444354_110284</name>
</gene>
<dbReference type="Proteomes" id="UP000182719">
    <property type="component" value="Unassembled WGS sequence"/>
</dbReference>
<dbReference type="PROSITE" id="PS51781">
    <property type="entry name" value="SH3B"/>
    <property type="match status" value="1"/>
</dbReference>
<dbReference type="AlphaFoldDB" id="A0A1H7V0Y5"/>
<dbReference type="OrthoDB" id="5506169at2"/>
<dbReference type="EMBL" id="FOAP01000010">
    <property type="protein sequence ID" value="SEM02699.1"/>
    <property type="molecule type" value="Genomic_DNA"/>
</dbReference>
<keyword evidence="3" id="KW-1185">Reference proteome</keyword>
<evidence type="ECO:0000313" key="2">
    <source>
        <dbReference type="EMBL" id="SEM02699.1"/>
    </source>
</evidence>
<dbReference type="RefSeq" id="WP_083423297.1">
    <property type="nucleotide sequence ID" value="NZ_FOAP01000010.1"/>
</dbReference>
<reference evidence="3" key="1">
    <citation type="submission" date="2016-10" db="EMBL/GenBank/DDBJ databases">
        <authorList>
            <person name="Varghese N."/>
            <person name="Submissions S."/>
        </authorList>
    </citation>
    <scope>NUCLEOTIDE SEQUENCE [LARGE SCALE GENOMIC DNA]</scope>
    <source>
        <strain evidence="3">DSM 17044</strain>
    </source>
</reference>